<accession>A0AAD6Z836</accession>
<name>A0AAD6Z836_9AGAR</name>
<gene>
    <name evidence="1" type="ORF">DFH08DRAFT_449248</name>
</gene>
<dbReference type="Proteomes" id="UP001218218">
    <property type="component" value="Unassembled WGS sequence"/>
</dbReference>
<dbReference type="AlphaFoldDB" id="A0AAD6Z836"/>
<sequence>MKSWAILRTATTTLCPLPLSAMRLAFAGRAQMHFHTIVLLSLRHRVDVAVLGCKDAPAHDGSRDHTLGPLSLQRSSILERDRDVGDYIHSHECHWTLPNELCRTSLWPQIKRTIAIRIYHPNLEPAARIQSPTDWQCKVPELKCSGQLAPCSWGSRHYF</sequence>
<organism evidence="1 2">
    <name type="scientific">Mycena albidolilacea</name>
    <dbReference type="NCBI Taxonomy" id="1033008"/>
    <lineage>
        <taxon>Eukaryota</taxon>
        <taxon>Fungi</taxon>
        <taxon>Dikarya</taxon>
        <taxon>Basidiomycota</taxon>
        <taxon>Agaricomycotina</taxon>
        <taxon>Agaricomycetes</taxon>
        <taxon>Agaricomycetidae</taxon>
        <taxon>Agaricales</taxon>
        <taxon>Marasmiineae</taxon>
        <taxon>Mycenaceae</taxon>
        <taxon>Mycena</taxon>
    </lineage>
</organism>
<evidence type="ECO:0000313" key="2">
    <source>
        <dbReference type="Proteomes" id="UP001218218"/>
    </source>
</evidence>
<proteinExistence type="predicted"/>
<dbReference type="EMBL" id="JARIHO010000074">
    <property type="protein sequence ID" value="KAJ7311675.1"/>
    <property type="molecule type" value="Genomic_DNA"/>
</dbReference>
<comment type="caution">
    <text evidence="1">The sequence shown here is derived from an EMBL/GenBank/DDBJ whole genome shotgun (WGS) entry which is preliminary data.</text>
</comment>
<reference evidence="1" key="1">
    <citation type="submission" date="2023-03" db="EMBL/GenBank/DDBJ databases">
        <title>Massive genome expansion in bonnet fungi (Mycena s.s.) driven by repeated elements and novel gene families across ecological guilds.</title>
        <authorList>
            <consortium name="Lawrence Berkeley National Laboratory"/>
            <person name="Harder C.B."/>
            <person name="Miyauchi S."/>
            <person name="Viragh M."/>
            <person name="Kuo A."/>
            <person name="Thoen E."/>
            <person name="Andreopoulos B."/>
            <person name="Lu D."/>
            <person name="Skrede I."/>
            <person name="Drula E."/>
            <person name="Henrissat B."/>
            <person name="Morin E."/>
            <person name="Kohler A."/>
            <person name="Barry K."/>
            <person name="LaButti K."/>
            <person name="Morin E."/>
            <person name="Salamov A."/>
            <person name="Lipzen A."/>
            <person name="Mereny Z."/>
            <person name="Hegedus B."/>
            <person name="Baldrian P."/>
            <person name="Stursova M."/>
            <person name="Weitz H."/>
            <person name="Taylor A."/>
            <person name="Grigoriev I.V."/>
            <person name="Nagy L.G."/>
            <person name="Martin F."/>
            <person name="Kauserud H."/>
        </authorList>
    </citation>
    <scope>NUCLEOTIDE SEQUENCE</scope>
    <source>
        <strain evidence="1">CBHHK002</strain>
    </source>
</reference>
<evidence type="ECO:0000313" key="1">
    <source>
        <dbReference type="EMBL" id="KAJ7311675.1"/>
    </source>
</evidence>
<protein>
    <submittedName>
        <fullName evidence="1">Uncharacterized protein</fullName>
    </submittedName>
</protein>
<keyword evidence="2" id="KW-1185">Reference proteome</keyword>